<evidence type="ECO:0000313" key="2">
    <source>
        <dbReference type="Proteomes" id="UP000245461"/>
    </source>
</evidence>
<protein>
    <submittedName>
        <fullName evidence="1">Uncharacterized protein</fullName>
    </submittedName>
</protein>
<proteinExistence type="predicted"/>
<gene>
    <name evidence="1" type="ORF">DKG74_20140</name>
</gene>
<dbReference type="EMBL" id="QGLE01000018">
    <property type="protein sequence ID" value="PWR17919.1"/>
    <property type="molecule type" value="Genomic_DNA"/>
</dbReference>
<evidence type="ECO:0000313" key="1">
    <source>
        <dbReference type="EMBL" id="PWR17919.1"/>
    </source>
</evidence>
<organism evidence="1 2">
    <name type="scientific">Zavarzinia aquatilis</name>
    <dbReference type="NCBI Taxonomy" id="2211142"/>
    <lineage>
        <taxon>Bacteria</taxon>
        <taxon>Pseudomonadati</taxon>
        <taxon>Pseudomonadota</taxon>
        <taxon>Alphaproteobacteria</taxon>
        <taxon>Rhodospirillales</taxon>
        <taxon>Zavarziniaceae</taxon>
        <taxon>Zavarzinia</taxon>
    </lineage>
</organism>
<keyword evidence="2" id="KW-1185">Reference proteome</keyword>
<comment type="caution">
    <text evidence="1">The sequence shown here is derived from an EMBL/GenBank/DDBJ whole genome shotgun (WGS) entry which is preliminary data.</text>
</comment>
<accession>A0A317DTB8</accession>
<dbReference type="AlphaFoldDB" id="A0A317DTB8"/>
<reference evidence="1 2" key="1">
    <citation type="submission" date="2018-05" db="EMBL/GenBank/DDBJ databases">
        <title>Zavarzinia sp. HR-AS.</title>
        <authorList>
            <person name="Lee Y."/>
            <person name="Jeon C.O."/>
        </authorList>
    </citation>
    <scope>NUCLEOTIDE SEQUENCE [LARGE SCALE GENOMIC DNA]</scope>
    <source>
        <strain evidence="1 2">HR-AS</strain>
    </source>
</reference>
<sequence>MIFRYLAPIVLLVLAVAVPSEAGGPNRIPHAPVVPDDKLRQLHVAADLAAWGRRNRDPLALIVAARLIAGTPLREMAGIKIEGEPNPEVLTALDIYMPDVLLGDAGRLAANDPLLTELIVDTREAVPRGVVARPVRSRNLVPAFSQDVFEYVFEALEPATIYVQGMGATNLDLAIEDESGNPICDANRYSDREICQWTPARQGPFRVIVKNLGPIPNAYYLMSN</sequence>
<dbReference type="Proteomes" id="UP000245461">
    <property type="component" value="Unassembled WGS sequence"/>
</dbReference>
<name>A0A317DTB8_9PROT</name>